<dbReference type="HOGENOM" id="CLU_1824586_0_0_6"/>
<dbReference type="Proteomes" id="UP000028500">
    <property type="component" value="Unassembled WGS sequence"/>
</dbReference>
<comment type="caution">
    <text evidence="2">The sequence shown here is derived from an EMBL/GenBank/DDBJ whole genome shotgun (WGS) entry which is preliminary data.</text>
</comment>
<sequence>MWIKSLFNMLIIIILFVFSNVGFISIDLTIKEVITLWTSKEYTPSELSFFIHVTDYVMLTNNFLFVLCTALFLFRNKLKYSLRMIFSVFLITLLNNISTFIYVLNFSNFFKFIKNHDIHLILILFPVSMIIIYILARVKNK</sequence>
<keyword evidence="3" id="KW-1185">Reference proteome</keyword>
<evidence type="ECO:0000313" key="2">
    <source>
        <dbReference type="EMBL" id="CDH21922.1"/>
    </source>
</evidence>
<keyword evidence="1" id="KW-0472">Membrane</keyword>
<accession>A0A077PMZ5</accession>
<keyword evidence="1" id="KW-0812">Transmembrane</keyword>
<name>A0A077PMZ5_XENBV</name>
<feature type="transmembrane region" description="Helical" evidence="1">
    <location>
        <begin position="7"/>
        <end position="30"/>
    </location>
</feature>
<dbReference type="AlphaFoldDB" id="A0A077PMZ5"/>
<protein>
    <submittedName>
        <fullName evidence="2">Uncharacterized protein</fullName>
    </submittedName>
</protein>
<feature type="transmembrane region" description="Helical" evidence="1">
    <location>
        <begin position="50"/>
        <end position="74"/>
    </location>
</feature>
<feature type="transmembrane region" description="Helical" evidence="1">
    <location>
        <begin position="86"/>
        <end position="106"/>
    </location>
</feature>
<reference evidence="2" key="1">
    <citation type="submission" date="2013-07" db="EMBL/GenBank/DDBJ databases">
        <title>Sub-species coevolution in mutualistic symbiosis.</title>
        <authorList>
            <person name="Murfin K."/>
            <person name="Klassen J."/>
            <person name="Lee M."/>
            <person name="Forst S."/>
            <person name="Stock P."/>
            <person name="Goodrich-Blair H."/>
        </authorList>
    </citation>
    <scope>NUCLEOTIDE SEQUENCE [LARGE SCALE GENOMIC DNA]</scope>
    <source>
        <strain evidence="2">Kraussei Quebec</strain>
    </source>
</reference>
<proteinExistence type="predicted"/>
<feature type="transmembrane region" description="Helical" evidence="1">
    <location>
        <begin position="118"/>
        <end position="136"/>
    </location>
</feature>
<keyword evidence="1" id="KW-1133">Transmembrane helix</keyword>
<evidence type="ECO:0000313" key="3">
    <source>
        <dbReference type="Proteomes" id="UP000028500"/>
    </source>
</evidence>
<dbReference type="EMBL" id="CBSY010000273">
    <property type="protein sequence ID" value="CDH21922.1"/>
    <property type="molecule type" value="Genomic_DNA"/>
</dbReference>
<organism evidence="2 3">
    <name type="scientific">Xenorhabdus bovienii str. kraussei Quebec</name>
    <dbReference type="NCBI Taxonomy" id="1398203"/>
    <lineage>
        <taxon>Bacteria</taxon>
        <taxon>Pseudomonadati</taxon>
        <taxon>Pseudomonadota</taxon>
        <taxon>Gammaproteobacteria</taxon>
        <taxon>Enterobacterales</taxon>
        <taxon>Morganellaceae</taxon>
        <taxon>Xenorhabdus</taxon>
    </lineage>
</organism>
<gene>
    <name evidence="2" type="ORF">XBKQ1_800001</name>
</gene>
<evidence type="ECO:0000256" key="1">
    <source>
        <dbReference type="SAM" id="Phobius"/>
    </source>
</evidence>